<feature type="transmembrane region" description="Helical" evidence="9">
    <location>
        <begin position="187"/>
        <end position="209"/>
    </location>
</feature>
<feature type="transmembrane region" description="Helical" evidence="9">
    <location>
        <begin position="119"/>
        <end position="140"/>
    </location>
</feature>
<feature type="transmembrane region" description="Helical" evidence="9">
    <location>
        <begin position="78"/>
        <end position="98"/>
    </location>
</feature>
<dbReference type="GO" id="GO:0015293">
    <property type="term" value="F:symporter activity"/>
    <property type="evidence" value="ECO:0007669"/>
    <property type="project" value="UniProtKB-KW"/>
</dbReference>
<feature type="transmembrane region" description="Helical" evidence="9">
    <location>
        <begin position="411"/>
        <end position="432"/>
    </location>
</feature>
<evidence type="ECO:0000256" key="6">
    <source>
        <dbReference type="ARBA" id="ARBA00022989"/>
    </source>
</evidence>
<reference evidence="10 11" key="1">
    <citation type="submission" date="2019-12" db="EMBL/GenBank/DDBJ databases">
        <title>Genome sequencing and assembly of endphytes of Porphyra tenera.</title>
        <authorList>
            <person name="Park J.M."/>
            <person name="Shin R."/>
            <person name="Jo S.H."/>
        </authorList>
    </citation>
    <scope>NUCLEOTIDE SEQUENCE [LARGE SCALE GENOMIC DNA]</scope>
    <source>
        <strain evidence="10 11">GPM3</strain>
    </source>
</reference>
<feature type="transmembrane region" description="Helical" evidence="9">
    <location>
        <begin position="6"/>
        <end position="24"/>
    </location>
</feature>
<dbReference type="InterPro" id="IPR050277">
    <property type="entry name" value="Sodium:Solute_Symporter"/>
</dbReference>
<dbReference type="AlphaFoldDB" id="A0AAP9NIY0"/>
<keyword evidence="11" id="KW-1185">Reference proteome</keyword>
<protein>
    <submittedName>
        <fullName evidence="10">Osmoregulated proline transporter OpuE</fullName>
    </submittedName>
</protein>
<comment type="subcellular location">
    <subcellularLocation>
        <location evidence="1">Membrane</location>
        <topology evidence="1">Multi-pass membrane protein</topology>
    </subcellularLocation>
</comment>
<evidence type="ECO:0000256" key="9">
    <source>
        <dbReference type="SAM" id="Phobius"/>
    </source>
</evidence>
<feature type="transmembrane region" description="Helical" evidence="9">
    <location>
        <begin position="221"/>
        <end position="245"/>
    </location>
</feature>
<proteinExistence type="inferred from homology"/>
<dbReference type="EMBL" id="CP054580">
    <property type="protein sequence ID" value="QKS22888.1"/>
    <property type="molecule type" value="Genomic_DNA"/>
</dbReference>
<feature type="transmembrane region" description="Helical" evidence="9">
    <location>
        <begin position="160"/>
        <end position="180"/>
    </location>
</feature>
<keyword evidence="5" id="KW-0769">Symport</keyword>
<name>A0AAP9NIY0_9GAMM</name>
<comment type="similarity">
    <text evidence="2 8">Belongs to the sodium:solute symporter (SSF) (TC 2.A.21) family.</text>
</comment>
<keyword evidence="4 9" id="KW-0812">Transmembrane</keyword>
<keyword evidence="3" id="KW-0813">Transport</keyword>
<dbReference type="RefSeq" id="WP_022524044.1">
    <property type="nucleotide sequence ID" value="NZ_CP054580.1"/>
</dbReference>
<dbReference type="Pfam" id="PF00474">
    <property type="entry name" value="SSF"/>
    <property type="match status" value="1"/>
</dbReference>
<dbReference type="PROSITE" id="PS50283">
    <property type="entry name" value="NA_SOLUT_SYMP_3"/>
    <property type="match status" value="1"/>
</dbReference>
<feature type="transmembrane region" description="Helical" evidence="9">
    <location>
        <begin position="44"/>
        <end position="72"/>
    </location>
</feature>
<evidence type="ECO:0000313" key="10">
    <source>
        <dbReference type="EMBL" id="QKS22888.1"/>
    </source>
</evidence>
<sequence length="504" mass="53043">MNSQLFLITFVLYIVAMIVFGWWISRHKRGNGDDFLLGGRSVPLFLTVGTTVATMVGTGSSMGAVGFGFGYANGWAGALYGLGGAVGILLLAVCFAPIRKLRFMTMSEELAYYVGANRLVRNVVALLIYIACIGWLGAHILGGGLYLSWMADIDLTTARILVALGFGIYCVVGGYFAVIWTDTIQAVVLFAGFILMAVLALVEVGGFSGLTAGMDAGATSFLGIGQIGALPALSLAAVIAIGVLATPSFRQRIYSGKSVKSVRRSFLITGVLYLGFSIIPAIIGMATHALNPGLENSNFAFPFLATEIMPLGLGLLLLVAGLSATMSSASSDAIAGVSTLIRDLYVRATGRTPSARNVVRFSRIALVATIGLALLFALASDNVITYITRMISTILSGLFVSAMLGRFWPRYNWQGAIATLIFASATSLTIIANSDWTAFWGNPSIPAVLVALVALVAGVIVSLATPASRVTSAQALAILDQERKRMEQVPEPTLTNAEAPAAPR</sequence>
<evidence type="ECO:0000256" key="7">
    <source>
        <dbReference type="ARBA" id="ARBA00023136"/>
    </source>
</evidence>
<dbReference type="PANTHER" id="PTHR48086:SF7">
    <property type="entry name" value="SODIUM-SOLUTE SYMPORTER-RELATED"/>
    <property type="match status" value="1"/>
</dbReference>
<dbReference type="InterPro" id="IPR038377">
    <property type="entry name" value="Na/Glc_symporter_sf"/>
</dbReference>
<feature type="transmembrane region" description="Helical" evidence="9">
    <location>
        <begin position="444"/>
        <end position="464"/>
    </location>
</feature>
<gene>
    <name evidence="10" type="ORF">FX987_00640</name>
</gene>
<evidence type="ECO:0000256" key="5">
    <source>
        <dbReference type="ARBA" id="ARBA00022847"/>
    </source>
</evidence>
<feature type="transmembrane region" description="Helical" evidence="9">
    <location>
        <begin position="361"/>
        <end position="380"/>
    </location>
</feature>
<evidence type="ECO:0000256" key="2">
    <source>
        <dbReference type="ARBA" id="ARBA00006434"/>
    </source>
</evidence>
<feature type="transmembrane region" description="Helical" evidence="9">
    <location>
        <begin position="299"/>
        <end position="322"/>
    </location>
</feature>
<keyword evidence="6 9" id="KW-1133">Transmembrane helix</keyword>
<feature type="transmembrane region" description="Helical" evidence="9">
    <location>
        <begin position="266"/>
        <end position="287"/>
    </location>
</feature>
<dbReference type="CDD" id="cd10322">
    <property type="entry name" value="SLC5sbd"/>
    <property type="match status" value="1"/>
</dbReference>
<evidence type="ECO:0000256" key="4">
    <source>
        <dbReference type="ARBA" id="ARBA00022692"/>
    </source>
</evidence>
<dbReference type="InterPro" id="IPR001734">
    <property type="entry name" value="Na/solute_symporter"/>
</dbReference>
<evidence type="ECO:0000313" key="11">
    <source>
        <dbReference type="Proteomes" id="UP000509761"/>
    </source>
</evidence>
<dbReference type="Proteomes" id="UP000509761">
    <property type="component" value="Chromosome"/>
</dbReference>
<keyword evidence="7 9" id="KW-0472">Membrane</keyword>
<evidence type="ECO:0000256" key="1">
    <source>
        <dbReference type="ARBA" id="ARBA00004141"/>
    </source>
</evidence>
<accession>A0AAP9NIY0</accession>
<dbReference type="Gene3D" id="1.20.1730.10">
    <property type="entry name" value="Sodium/glucose cotransporter"/>
    <property type="match status" value="1"/>
</dbReference>
<evidence type="ECO:0000256" key="3">
    <source>
        <dbReference type="ARBA" id="ARBA00022448"/>
    </source>
</evidence>
<feature type="transmembrane region" description="Helical" evidence="9">
    <location>
        <begin position="386"/>
        <end position="404"/>
    </location>
</feature>
<dbReference type="PANTHER" id="PTHR48086">
    <property type="entry name" value="SODIUM/PROLINE SYMPORTER-RELATED"/>
    <property type="match status" value="1"/>
</dbReference>
<organism evidence="10 11">
    <name type="scientific">Vreelandella titanicae</name>
    <dbReference type="NCBI Taxonomy" id="664683"/>
    <lineage>
        <taxon>Bacteria</taxon>
        <taxon>Pseudomonadati</taxon>
        <taxon>Pseudomonadota</taxon>
        <taxon>Gammaproteobacteria</taxon>
        <taxon>Oceanospirillales</taxon>
        <taxon>Halomonadaceae</taxon>
        <taxon>Vreelandella</taxon>
    </lineage>
</organism>
<dbReference type="GO" id="GO:0005886">
    <property type="term" value="C:plasma membrane"/>
    <property type="evidence" value="ECO:0007669"/>
    <property type="project" value="TreeGrafter"/>
</dbReference>
<evidence type="ECO:0000256" key="8">
    <source>
        <dbReference type="RuleBase" id="RU362091"/>
    </source>
</evidence>